<keyword evidence="5" id="KW-0010">Activator</keyword>
<evidence type="ECO:0000256" key="6">
    <source>
        <dbReference type="ARBA" id="ARBA00023163"/>
    </source>
</evidence>
<feature type="domain" description="CCAAT-binding factor" evidence="12">
    <location>
        <begin position="383"/>
        <end position="595"/>
    </location>
</feature>
<comment type="caution">
    <text evidence="13">The sequence shown here is derived from an EMBL/GenBank/DDBJ whole genome shotgun (WGS) entry which is preliminary data.</text>
</comment>
<evidence type="ECO:0000256" key="5">
    <source>
        <dbReference type="ARBA" id="ARBA00023159"/>
    </source>
</evidence>
<dbReference type="InterPro" id="IPR016024">
    <property type="entry name" value="ARM-type_fold"/>
</dbReference>
<comment type="subcellular location">
    <subcellularLocation>
        <location evidence="1">Nucleus</location>
    </subcellularLocation>
</comment>
<dbReference type="InterPro" id="IPR011989">
    <property type="entry name" value="ARM-like"/>
</dbReference>
<dbReference type="SUPFAM" id="SSF48371">
    <property type="entry name" value="ARM repeat"/>
    <property type="match status" value="1"/>
</dbReference>
<dbReference type="FunFam" id="1.25.10.10:FF:000805">
    <property type="entry name" value="Similar to transcription factor CBF/MAK21"/>
    <property type="match status" value="1"/>
</dbReference>
<evidence type="ECO:0000256" key="8">
    <source>
        <dbReference type="ARBA" id="ARBA00031941"/>
    </source>
</evidence>
<evidence type="ECO:0000256" key="10">
    <source>
        <dbReference type="ARBA" id="ARBA00073389"/>
    </source>
</evidence>
<feature type="compositionally biased region" description="Basic and acidic residues" evidence="11">
    <location>
        <begin position="16"/>
        <end position="29"/>
    </location>
</feature>
<keyword evidence="14" id="KW-1185">Reference proteome</keyword>
<feature type="region of interest" description="Disordered" evidence="11">
    <location>
        <begin position="850"/>
        <end position="909"/>
    </location>
</feature>
<organism evidence="13 14">
    <name type="scientific">Rhynocoris fuscipes</name>
    <dbReference type="NCBI Taxonomy" id="488301"/>
    <lineage>
        <taxon>Eukaryota</taxon>
        <taxon>Metazoa</taxon>
        <taxon>Ecdysozoa</taxon>
        <taxon>Arthropoda</taxon>
        <taxon>Hexapoda</taxon>
        <taxon>Insecta</taxon>
        <taxon>Pterygota</taxon>
        <taxon>Neoptera</taxon>
        <taxon>Paraneoptera</taxon>
        <taxon>Hemiptera</taxon>
        <taxon>Heteroptera</taxon>
        <taxon>Panheteroptera</taxon>
        <taxon>Cimicomorpha</taxon>
        <taxon>Reduviidae</taxon>
        <taxon>Harpactorinae</taxon>
        <taxon>Harpactorini</taxon>
        <taxon>Rhynocoris</taxon>
    </lineage>
</organism>
<feature type="compositionally biased region" description="Basic and acidic residues" evidence="11">
    <location>
        <begin position="875"/>
        <end position="885"/>
    </location>
</feature>
<evidence type="ECO:0000256" key="7">
    <source>
        <dbReference type="ARBA" id="ARBA00023242"/>
    </source>
</evidence>
<feature type="region of interest" description="Disordered" evidence="11">
    <location>
        <begin position="691"/>
        <end position="710"/>
    </location>
</feature>
<reference evidence="13 14" key="1">
    <citation type="submission" date="2022-12" db="EMBL/GenBank/DDBJ databases">
        <title>Chromosome-level genome assembly of true bugs.</title>
        <authorList>
            <person name="Ma L."/>
            <person name="Li H."/>
        </authorList>
    </citation>
    <scope>NUCLEOTIDE SEQUENCE [LARGE SCALE GENOMIC DNA]</scope>
    <source>
        <strain evidence="13">Lab_2022b</strain>
    </source>
</reference>
<evidence type="ECO:0000256" key="2">
    <source>
        <dbReference type="ARBA" id="ARBA00007797"/>
    </source>
</evidence>
<dbReference type="InterPro" id="IPR040155">
    <property type="entry name" value="CEBPZ/Mak21-like"/>
</dbReference>
<feature type="compositionally biased region" description="Basic residues" evidence="11">
    <location>
        <begin position="892"/>
        <end position="909"/>
    </location>
</feature>
<feature type="compositionally biased region" description="Basic and acidic residues" evidence="11">
    <location>
        <begin position="743"/>
        <end position="756"/>
    </location>
</feature>
<feature type="compositionally biased region" description="Basic residues" evidence="11">
    <location>
        <begin position="1"/>
        <end position="12"/>
    </location>
</feature>
<dbReference type="Gene3D" id="1.25.10.10">
    <property type="entry name" value="Leucine-rich Repeat Variant"/>
    <property type="match status" value="1"/>
</dbReference>
<dbReference type="Proteomes" id="UP001461498">
    <property type="component" value="Unassembled WGS sequence"/>
</dbReference>
<evidence type="ECO:0000313" key="14">
    <source>
        <dbReference type="Proteomes" id="UP001461498"/>
    </source>
</evidence>
<evidence type="ECO:0000256" key="3">
    <source>
        <dbReference type="ARBA" id="ARBA00022553"/>
    </source>
</evidence>
<name>A0AAW1DFQ0_9HEMI</name>
<gene>
    <name evidence="13" type="ORF">O3M35_004769</name>
</gene>
<proteinExistence type="inferred from homology"/>
<protein>
    <recommendedName>
        <fullName evidence="10">CCAAT/enhancer-binding protein zeta</fullName>
    </recommendedName>
    <alternativeName>
        <fullName evidence="8">CCAAT-box-binding transcription factor</fullName>
    </alternativeName>
</protein>
<evidence type="ECO:0000256" key="9">
    <source>
        <dbReference type="ARBA" id="ARBA00058879"/>
    </source>
</evidence>
<accession>A0AAW1DFQ0</accession>
<evidence type="ECO:0000256" key="4">
    <source>
        <dbReference type="ARBA" id="ARBA00023015"/>
    </source>
</evidence>
<dbReference type="Pfam" id="PF03914">
    <property type="entry name" value="CBF"/>
    <property type="match status" value="1"/>
</dbReference>
<feature type="region of interest" description="Disordered" evidence="11">
    <location>
        <begin position="743"/>
        <end position="835"/>
    </location>
</feature>
<feature type="region of interest" description="Disordered" evidence="11">
    <location>
        <begin position="1"/>
        <end position="41"/>
    </location>
</feature>
<dbReference type="PANTHER" id="PTHR12048">
    <property type="entry name" value="CCAAT-BINDING FACTOR-RELATED"/>
    <property type="match status" value="1"/>
</dbReference>
<keyword evidence="3" id="KW-0597">Phosphoprotein</keyword>
<keyword evidence="4" id="KW-0805">Transcription regulation</keyword>
<evidence type="ECO:0000256" key="11">
    <source>
        <dbReference type="SAM" id="MobiDB-lite"/>
    </source>
</evidence>
<evidence type="ECO:0000256" key="1">
    <source>
        <dbReference type="ARBA" id="ARBA00004123"/>
    </source>
</evidence>
<comment type="function">
    <text evidence="9">Stimulates transcription from the HSP70 promoter.</text>
</comment>
<sequence length="909" mass="104865">MINKNWKKRKSSNKVEMPKQNEEINYKEDSVDEDEESDVPRWYDQFPDDNSITVEKVSEEELASLRIEAQHILDDETKKFNSKQASAGKGSNRAWINTVLKNGTAKDKLAANVITIQNSPLHSLSNLSSLINAVNPAKKKECFIVMETLAELFIEDLLRPGRKLRSFDKQPLAKLNELSGGCVKGRRNRLAVWLFEDKLKDLYASFVNNINIVAKDTVDNNRIKAVSVLYKLLSSHPEQEQALLENLINKHGDPQQKVVSKVIYCITQLLRIHPNMKQIVMNEIEKVLFRPNISSRTQYYCICSLSQFIFSIHDTEIARNIITIYFSFFKALIKKGEIDSRLMGALLMGVKRAHPYAKLNSNAMMEHIDTLYKLVHLTPFNIALHALTLLQEISNDSNDRFYSALYKKLLDSQLNSSSHHAMFINLMFKALSKDSNITRVKAFIKRLLQVCLYSSTPLICALLYMLSQLISRRKLSLFADAMEAQNDAFAAFNSNEDDDEEEKYIDVDKEEEKLQEEISEEVKETVIKEEDEDGMEKKPLRGWIHCEMNQHSFAPRSEVYDPLARNPAYSRADKTAYLELLYLSKHFHPTVSLFAEKILRQELITYTGDPLVDFTTAKFLERFVFKNPKVKMNDEDKGPERQLAQRKYYRPSGIKSLQVTSSDYLKNDIQDIPVDELFLYKYLKIKYKDGHPDDRRKDLDDEADDDNASVTSEEFVEMINNMYGGGKQSKQDLDFMDELEHGLKKSKQKDKSKTDDDSGDEDEDEEEEEEEDEDEDEDLEDVDDDDDEVIDFGEDVEDFDGELDFDEILRDKKSKVRSTTAPAKKSKSKKGDDLESLFAPAEEFAEILEDAGSSKHKPGMAESLATNDNAAVKQLDWEKNRDRWVRNFNGNNKRKHKNKNPKKFKKRRT</sequence>
<dbReference type="EMBL" id="JAPXFL010000002">
    <property type="protein sequence ID" value="KAK9509871.1"/>
    <property type="molecule type" value="Genomic_DNA"/>
</dbReference>
<dbReference type="PANTHER" id="PTHR12048:SF0">
    <property type="entry name" value="CCAAT_ENHANCER-BINDING PROTEIN ZETA"/>
    <property type="match status" value="1"/>
</dbReference>
<evidence type="ECO:0000313" key="13">
    <source>
        <dbReference type="EMBL" id="KAK9509871.1"/>
    </source>
</evidence>
<keyword evidence="6" id="KW-0804">Transcription</keyword>
<dbReference type="GO" id="GO:0005634">
    <property type="term" value="C:nucleus"/>
    <property type="evidence" value="ECO:0007669"/>
    <property type="project" value="UniProtKB-SubCell"/>
</dbReference>
<dbReference type="AlphaFoldDB" id="A0AAW1DFQ0"/>
<comment type="similarity">
    <text evidence="2">Belongs to the CBF/MAK21 family.</text>
</comment>
<feature type="compositionally biased region" description="Acidic residues" evidence="11">
    <location>
        <begin position="757"/>
        <end position="806"/>
    </location>
</feature>
<evidence type="ECO:0000259" key="12">
    <source>
        <dbReference type="Pfam" id="PF03914"/>
    </source>
</evidence>
<dbReference type="InterPro" id="IPR005612">
    <property type="entry name" value="CCAAT-binding_factor"/>
</dbReference>
<keyword evidence="7" id="KW-0539">Nucleus</keyword>